<keyword evidence="1" id="KW-0732">Signal</keyword>
<dbReference type="KEGG" id="ftj:FTUN_6360"/>
<dbReference type="Proteomes" id="UP000503447">
    <property type="component" value="Chromosome"/>
</dbReference>
<sequence>MRRLSLTALLAVPLLCFSGAAKVAASPPGYESFGAFGHAFRIFPHMHQHGPLYNYGPYYGYYPFYPYGPWDAYLRYDPFFYGDPYANWRAPSESQTRTPFGSKLGSGGFWHASWLHGGWFRGHTWLSHSHAHSHSLFHKGGCTSCGGGVAQVAPVAPTGDPAVRYSGVGSPAQSAVFYSATPTLNPALDLVPTAGQK</sequence>
<protein>
    <submittedName>
        <fullName evidence="2">Uncharacterized protein</fullName>
    </submittedName>
</protein>
<dbReference type="AlphaFoldDB" id="A0A6M5YXQ2"/>
<dbReference type="EMBL" id="CP053452">
    <property type="protein sequence ID" value="QJW98765.1"/>
    <property type="molecule type" value="Genomic_DNA"/>
</dbReference>
<evidence type="ECO:0000313" key="3">
    <source>
        <dbReference type="Proteomes" id="UP000503447"/>
    </source>
</evidence>
<proteinExistence type="predicted"/>
<feature type="chain" id="PRO_5027024095" evidence="1">
    <location>
        <begin position="24"/>
        <end position="197"/>
    </location>
</feature>
<keyword evidence="3" id="KW-1185">Reference proteome</keyword>
<name>A0A6M5YXQ2_9BACT</name>
<dbReference type="RefSeq" id="WP_227255122.1">
    <property type="nucleotide sequence ID" value="NZ_CP053452.2"/>
</dbReference>
<accession>A0A6M5YXQ2</accession>
<organism evidence="2 3">
    <name type="scientific">Frigoriglobus tundricola</name>
    <dbReference type="NCBI Taxonomy" id="2774151"/>
    <lineage>
        <taxon>Bacteria</taxon>
        <taxon>Pseudomonadati</taxon>
        <taxon>Planctomycetota</taxon>
        <taxon>Planctomycetia</taxon>
        <taxon>Gemmatales</taxon>
        <taxon>Gemmataceae</taxon>
        <taxon>Frigoriglobus</taxon>
    </lineage>
</organism>
<feature type="signal peptide" evidence="1">
    <location>
        <begin position="1"/>
        <end position="23"/>
    </location>
</feature>
<evidence type="ECO:0000256" key="1">
    <source>
        <dbReference type="SAM" id="SignalP"/>
    </source>
</evidence>
<reference evidence="3" key="1">
    <citation type="submission" date="2020-05" db="EMBL/GenBank/DDBJ databases">
        <title>Frigoriglobus tundricola gen. nov., sp. nov., a psychrotolerant cellulolytic planctomycete of the family Gemmataceae with two divergent copies of 16S rRNA gene.</title>
        <authorList>
            <person name="Kulichevskaya I.S."/>
            <person name="Ivanova A.A."/>
            <person name="Naumoff D.G."/>
            <person name="Beletsky A.V."/>
            <person name="Rijpstra W.I.C."/>
            <person name="Sinninghe Damste J.S."/>
            <person name="Mardanov A.V."/>
            <person name="Ravin N.V."/>
            <person name="Dedysh S.N."/>
        </authorList>
    </citation>
    <scope>NUCLEOTIDE SEQUENCE [LARGE SCALE GENOMIC DNA]</scope>
    <source>
        <strain evidence="3">PL17</strain>
    </source>
</reference>
<gene>
    <name evidence="2" type="ORF">FTUN_6360</name>
</gene>
<evidence type="ECO:0000313" key="2">
    <source>
        <dbReference type="EMBL" id="QJW98765.1"/>
    </source>
</evidence>